<feature type="region of interest" description="Disordered" evidence="1">
    <location>
        <begin position="423"/>
        <end position="683"/>
    </location>
</feature>
<dbReference type="KEGG" id="more:E1B28_008636"/>
<feature type="compositionally biased region" description="Basic and acidic residues" evidence="1">
    <location>
        <begin position="423"/>
        <end position="433"/>
    </location>
</feature>
<feature type="compositionally biased region" description="Polar residues" evidence="1">
    <location>
        <begin position="612"/>
        <end position="625"/>
    </location>
</feature>
<dbReference type="EMBL" id="CM032185">
    <property type="protein sequence ID" value="KAG7092274.1"/>
    <property type="molecule type" value="Genomic_DNA"/>
</dbReference>
<keyword evidence="2" id="KW-1133">Transmembrane helix</keyword>
<feature type="compositionally biased region" description="Polar residues" evidence="1">
    <location>
        <begin position="117"/>
        <end position="130"/>
    </location>
</feature>
<comment type="caution">
    <text evidence="3">The sequence shown here is derived from an EMBL/GenBank/DDBJ whole genome shotgun (WGS) entry which is preliminary data.</text>
</comment>
<feature type="compositionally biased region" description="Basic and acidic residues" evidence="1">
    <location>
        <begin position="181"/>
        <end position="209"/>
    </location>
</feature>
<feature type="compositionally biased region" description="Basic and acidic residues" evidence="1">
    <location>
        <begin position="341"/>
        <end position="351"/>
    </location>
</feature>
<feature type="transmembrane region" description="Helical" evidence="2">
    <location>
        <begin position="746"/>
        <end position="766"/>
    </location>
</feature>
<sequence>MNLFPRFRRQSHSSNTSNTTTLPVETPSLQAIQRRIHPNLNTLAAELTSSTPETILSPQISLKPWIPKKVQGNVAHHIQESQSPEPRTPTPTTGSRLPIPARSSSSLASHNTRETTDNTSPTASTPPQTGSSVIRRIVSLSRPLNVRPPSAWNSLAKRRKSRRPNAIPHASDFGNSSDNDTPSHSRKTSETPHTPDDSVERFPGDETSHSRSSSNTQPKNLSPNEKPSCSLRTASPPHSTTFTFGRKGPSGPNSPDVLPPPLRPALNLSLFSGLADAVDLDHSFRFKLPRTAVSMPMLNPQQSTSDEEENSNVHVDGRMKRFIGLPENERKMSRSASVDHSSSRRVHDDNRVNQSHRVLGESGTRTRSLYLDGPFDDSNREPVDLESLRYHLFNSFRHGDPENSGSEMPSGLDYTLRSLSSRDVEISEDRSEVALDSDQNTRASAGQPAPTSPLKLATSANHLPQISQSAPSTANSRTFPNPQTPSQSKGKRKADEVEAGGNTPPEARKQKATFANDPRPHRISGASGSSAPSSYTRKKARLSAPSSAVAMPAVGEGSDGGVDLGPPSQNDPNRHAGNTGSWSRGSRTGGAPPHRTPSRISQGSEHHPNRAASASQHRGPSRQSNHPPPTSSRVPSRRGSISQVSIPISALISPHAPSISTNGRPNTFHMRDPRKPPRIQPTPWSLSFPQVGYGEKLFLLDRLEIWSKMGFSSARNRAGEDEEGQREPNVELIGWTESGGSPLHAWLFFIGFVLFPVWWAAAILAIPRTRRIGAEQEEKKMTLDDPQVEHDATSWRRRCRIMAIVSLFTYVPFIVLVAVFARRR</sequence>
<dbReference type="Proteomes" id="UP001049176">
    <property type="component" value="Chromosome 5"/>
</dbReference>
<accession>A0A9P7RYR1</accession>
<keyword evidence="2" id="KW-0812">Transmembrane</keyword>
<feature type="compositionally biased region" description="Low complexity" evidence="1">
    <location>
        <begin position="631"/>
        <end position="640"/>
    </location>
</feature>
<name>A0A9P7RYR1_9AGAR</name>
<dbReference type="OrthoDB" id="3266087at2759"/>
<keyword evidence="2" id="KW-0472">Membrane</keyword>
<gene>
    <name evidence="3" type="ORF">E1B28_008636</name>
</gene>
<feature type="compositionally biased region" description="Basic residues" evidence="1">
    <location>
        <begin position="1"/>
        <end position="11"/>
    </location>
</feature>
<feature type="compositionally biased region" description="Polar residues" evidence="1">
    <location>
        <begin position="210"/>
        <end position="243"/>
    </location>
</feature>
<feature type="compositionally biased region" description="Low complexity" evidence="1">
    <location>
        <begin position="524"/>
        <end position="534"/>
    </location>
</feature>
<dbReference type="AlphaFoldDB" id="A0A9P7RYR1"/>
<feature type="compositionally biased region" description="Polar residues" evidence="1">
    <location>
        <begin position="458"/>
        <end position="488"/>
    </location>
</feature>
<reference evidence="3" key="1">
    <citation type="journal article" date="2021" name="Genome Biol. Evol.">
        <title>The assembled and annotated genome of the fairy-ring fungus Marasmius oreades.</title>
        <authorList>
            <person name="Hiltunen M."/>
            <person name="Ament-Velasquez S.L."/>
            <person name="Johannesson H."/>
        </authorList>
    </citation>
    <scope>NUCLEOTIDE SEQUENCE</scope>
    <source>
        <strain evidence="3">03SP1</strain>
    </source>
</reference>
<feature type="compositionally biased region" description="Low complexity" evidence="1">
    <location>
        <begin position="131"/>
        <end position="142"/>
    </location>
</feature>
<evidence type="ECO:0000256" key="2">
    <source>
        <dbReference type="SAM" id="Phobius"/>
    </source>
</evidence>
<protein>
    <submittedName>
        <fullName evidence="3">Uncharacterized protein</fullName>
    </submittedName>
</protein>
<organism evidence="3 4">
    <name type="scientific">Marasmius oreades</name>
    <name type="common">fairy-ring Marasmius</name>
    <dbReference type="NCBI Taxonomy" id="181124"/>
    <lineage>
        <taxon>Eukaryota</taxon>
        <taxon>Fungi</taxon>
        <taxon>Dikarya</taxon>
        <taxon>Basidiomycota</taxon>
        <taxon>Agaricomycotina</taxon>
        <taxon>Agaricomycetes</taxon>
        <taxon>Agaricomycetidae</taxon>
        <taxon>Agaricales</taxon>
        <taxon>Marasmiineae</taxon>
        <taxon>Marasmiaceae</taxon>
        <taxon>Marasmius</taxon>
    </lineage>
</organism>
<feature type="compositionally biased region" description="Polar residues" evidence="1">
    <location>
        <begin position="80"/>
        <end position="95"/>
    </location>
</feature>
<evidence type="ECO:0000313" key="3">
    <source>
        <dbReference type="EMBL" id="KAG7092274.1"/>
    </source>
</evidence>
<evidence type="ECO:0000256" key="1">
    <source>
        <dbReference type="SAM" id="MobiDB-lite"/>
    </source>
</evidence>
<feature type="compositionally biased region" description="Low complexity" evidence="1">
    <location>
        <begin position="577"/>
        <end position="590"/>
    </location>
</feature>
<feature type="compositionally biased region" description="Low complexity" evidence="1">
    <location>
        <begin position="543"/>
        <end position="554"/>
    </location>
</feature>
<dbReference type="RefSeq" id="XP_043008744.1">
    <property type="nucleotide sequence ID" value="XM_043153460.1"/>
</dbReference>
<feature type="region of interest" description="Disordered" evidence="1">
    <location>
        <begin position="328"/>
        <end position="378"/>
    </location>
</feature>
<feature type="transmembrane region" description="Helical" evidence="2">
    <location>
        <begin position="801"/>
        <end position="821"/>
    </location>
</feature>
<feature type="compositionally biased region" description="Low complexity" evidence="1">
    <location>
        <begin position="12"/>
        <end position="21"/>
    </location>
</feature>
<feature type="region of interest" description="Disordered" evidence="1">
    <location>
        <begin position="71"/>
        <end position="260"/>
    </location>
</feature>
<evidence type="ECO:0000313" key="4">
    <source>
        <dbReference type="Proteomes" id="UP001049176"/>
    </source>
</evidence>
<dbReference type="GeneID" id="66077712"/>
<keyword evidence="4" id="KW-1185">Reference proteome</keyword>
<proteinExistence type="predicted"/>
<feature type="region of interest" description="Disordered" evidence="1">
    <location>
        <begin position="1"/>
        <end position="24"/>
    </location>
</feature>